<dbReference type="Proteomes" id="UP001500466">
    <property type="component" value="Unassembled WGS sequence"/>
</dbReference>
<reference evidence="2" key="1">
    <citation type="journal article" date="2019" name="Int. J. Syst. Evol. Microbiol.">
        <title>The Global Catalogue of Microorganisms (GCM) 10K type strain sequencing project: providing services to taxonomists for standard genome sequencing and annotation.</title>
        <authorList>
            <consortium name="The Broad Institute Genomics Platform"/>
            <consortium name="The Broad Institute Genome Sequencing Center for Infectious Disease"/>
            <person name="Wu L."/>
            <person name="Ma J."/>
        </authorList>
    </citation>
    <scope>NUCLEOTIDE SEQUENCE [LARGE SCALE GENOMIC DNA]</scope>
    <source>
        <strain evidence="2">JCM 17986</strain>
    </source>
</reference>
<keyword evidence="2" id="KW-1185">Reference proteome</keyword>
<gene>
    <name evidence="1" type="ORF">GCM10023205_45840</name>
</gene>
<evidence type="ECO:0000313" key="1">
    <source>
        <dbReference type="EMBL" id="GAA4974096.1"/>
    </source>
</evidence>
<proteinExistence type="predicted"/>
<dbReference type="RefSeq" id="WP_345677494.1">
    <property type="nucleotide sequence ID" value="NZ_BAABHS010000016.1"/>
</dbReference>
<name>A0ABP9HM13_9ACTN</name>
<organism evidence="1 2">
    <name type="scientific">Yinghuangia aomiensis</name>
    <dbReference type="NCBI Taxonomy" id="676205"/>
    <lineage>
        <taxon>Bacteria</taxon>
        <taxon>Bacillati</taxon>
        <taxon>Actinomycetota</taxon>
        <taxon>Actinomycetes</taxon>
        <taxon>Kitasatosporales</taxon>
        <taxon>Streptomycetaceae</taxon>
        <taxon>Yinghuangia</taxon>
    </lineage>
</organism>
<accession>A0ABP9HM13</accession>
<comment type="caution">
    <text evidence="1">The sequence shown here is derived from an EMBL/GenBank/DDBJ whole genome shotgun (WGS) entry which is preliminary data.</text>
</comment>
<dbReference type="EMBL" id="BAABHS010000016">
    <property type="protein sequence ID" value="GAA4974096.1"/>
    <property type="molecule type" value="Genomic_DNA"/>
</dbReference>
<sequence>MTGHHKLHTTPTDDEDAIDVPSDLIDFYWHHTAPRERAHAAVRAVGALDNTAGEFRCAACTSTRVHRDVIGDLVCAECQARWRPPTTADSPTCPACGSGKVNKTGYGDWVCRDCSRQWRPD</sequence>
<protein>
    <submittedName>
        <fullName evidence="1">Uncharacterized protein</fullName>
    </submittedName>
</protein>
<evidence type="ECO:0000313" key="2">
    <source>
        <dbReference type="Proteomes" id="UP001500466"/>
    </source>
</evidence>